<evidence type="ECO:0000256" key="1">
    <source>
        <dbReference type="SAM" id="MobiDB-lite"/>
    </source>
</evidence>
<evidence type="ECO:0000313" key="3">
    <source>
        <dbReference type="Proteomes" id="UP000237271"/>
    </source>
</evidence>
<comment type="caution">
    <text evidence="2">The sequence shown here is derived from an EMBL/GenBank/DDBJ whole genome shotgun (WGS) entry which is preliminary data.</text>
</comment>
<dbReference type="AlphaFoldDB" id="A0A2P4XPL5"/>
<keyword evidence="3" id="KW-1185">Reference proteome</keyword>
<feature type="compositionally biased region" description="Polar residues" evidence="1">
    <location>
        <begin position="307"/>
        <end position="320"/>
    </location>
</feature>
<feature type="non-terminal residue" evidence="2">
    <location>
        <position position="421"/>
    </location>
</feature>
<gene>
    <name evidence="2" type="ORF">PHPALM_16503</name>
</gene>
<evidence type="ECO:0000313" key="2">
    <source>
        <dbReference type="EMBL" id="POM67488.1"/>
    </source>
</evidence>
<organism evidence="2 3">
    <name type="scientific">Phytophthora palmivora</name>
    <dbReference type="NCBI Taxonomy" id="4796"/>
    <lineage>
        <taxon>Eukaryota</taxon>
        <taxon>Sar</taxon>
        <taxon>Stramenopiles</taxon>
        <taxon>Oomycota</taxon>
        <taxon>Peronosporomycetes</taxon>
        <taxon>Peronosporales</taxon>
        <taxon>Peronosporaceae</taxon>
        <taxon>Phytophthora</taxon>
    </lineage>
</organism>
<dbReference type="EMBL" id="NCKW01009057">
    <property type="protein sequence ID" value="POM67488.1"/>
    <property type="molecule type" value="Genomic_DNA"/>
</dbReference>
<name>A0A2P4XPL5_9STRA</name>
<reference evidence="2 3" key="1">
    <citation type="journal article" date="2017" name="Genome Biol. Evol.">
        <title>Phytophthora megakarya and P. palmivora, closely related causal agents of cacao black pod rot, underwent increases in genome sizes and gene numbers by different mechanisms.</title>
        <authorList>
            <person name="Ali S.S."/>
            <person name="Shao J."/>
            <person name="Lary D.J."/>
            <person name="Kronmiller B."/>
            <person name="Shen D."/>
            <person name="Strem M.D."/>
            <person name="Amoako-Attah I."/>
            <person name="Akrofi A.Y."/>
            <person name="Begoude B.A."/>
            <person name="Ten Hoopen G.M."/>
            <person name="Coulibaly K."/>
            <person name="Kebe B.I."/>
            <person name="Melnick R.L."/>
            <person name="Guiltinan M.J."/>
            <person name="Tyler B.M."/>
            <person name="Meinhardt L.W."/>
            <person name="Bailey B.A."/>
        </authorList>
    </citation>
    <scope>NUCLEOTIDE SEQUENCE [LARGE SCALE GENOMIC DNA]</scope>
    <source>
        <strain evidence="3">sbr112.9</strain>
    </source>
</reference>
<sequence length="421" mass="46093">MALLHSCAVYLYVYDNDSGSYTQQTDAAVGCALLAGEHAAQSGSDAFSLLFYDTQKSPLLQLPLTPSARFVPQKDNYVNFYDRQTQRNYAMRFKDGATSESFVSAVAWVKAQVFVHANKAYERHKPAVLVDQLSLGKEDAAPLTFGDVAGVTLKKWQGSVEQREKFFSANPLEIKKQPTVEATSGSEVRRIKLVEEGKEEDPFIRILATEALIGMQKMGKRLVTVTFPDTNEWAIAELELVKVKKNTKSSIHAETETQAAVTNDGHEELVKRMASLSHMGSQSSELLASVKTKLDSRATELSDEIDTSLTRSSSLGQQSADPPAGYVPVLLAGLQLPGERPGSFRNLQNEVQTSVQSEAVTPPPTASLAAKVIEPLKHSSEPASVVASDNAKLTSLSSDMERLMKEQSDLARLREQLEENK</sequence>
<accession>A0A2P4XPL5</accession>
<dbReference type="OrthoDB" id="77911at2759"/>
<dbReference type="PANTHER" id="PTHR44927:SF1">
    <property type="entry name" value="FK506-BINDING PROTEIN 15"/>
    <property type="match status" value="1"/>
</dbReference>
<dbReference type="Proteomes" id="UP000237271">
    <property type="component" value="Unassembled WGS sequence"/>
</dbReference>
<dbReference type="PANTHER" id="PTHR44927">
    <property type="entry name" value="FK506-BINDING PROTEIN 15"/>
    <property type="match status" value="1"/>
</dbReference>
<proteinExistence type="predicted"/>
<feature type="region of interest" description="Disordered" evidence="1">
    <location>
        <begin position="299"/>
        <end position="322"/>
    </location>
</feature>
<protein>
    <submittedName>
        <fullName evidence="2">Uncharacterized protein</fullName>
    </submittedName>
</protein>